<reference evidence="2 3" key="2">
    <citation type="submission" date="2020-07" db="EMBL/GenBank/DDBJ databases">
        <title>Genome assembly of wild tea tree DASZ reveals pedigree and selection history of tea varieties.</title>
        <authorList>
            <person name="Zhang W."/>
        </authorList>
    </citation>
    <scope>NUCLEOTIDE SEQUENCE [LARGE SCALE GENOMIC DNA]</scope>
    <source>
        <strain evidence="3">cv. G240</strain>
        <tissue evidence="2">Leaf</tissue>
    </source>
</reference>
<dbReference type="Proteomes" id="UP000593564">
    <property type="component" value="Unassembled WGS sequence"/>
</dbReference>
<sequence length="414" mass="46140">MGCFLACFGSSKDRKRRNQSKNKVLPRGQLQRHGSQKPPQPIVSSEPEISAKPTNLILETHDKIEEQLSPSPRKKVTFDANIKTYDPVSVHESTEILPESNKDVEKQKEDCSGKSTLFHSLSEDGSSITSSVRSYPPNHRYQNCRDSDDEAEEFECEDSDLDEALEDYGDYDEDEDEDNVIVGQETWSKSIPTVSVESGTEISSARDVIEEVDSPLTKCVENLTQWKAVKSKGTSPLKPQKENFAVEQEAPRISFSFKFKSDQSKNQNQEIAVDASLSNWLVSSEMTPTKKTSSVGLETITSERSTSPGSNSVISIEDRPILGALTVEELKQFSASSSSPRKSPSRSPDDMPIIGTVGTYWNHMGQARDSGSGSSYKGIPNTTSKYREDKRVNWHSTPFETRLERTLNRRAAEP</sequence>
<evidence type="ECO:0000313" key="3">
    <source>
        <dbReference type="Proteomes" id="UP000593564"/>
    </source>
</evidence>
<name>A0A7J7FS41_CAMSI</name>
<dbReference type="PANTHER" id="PTHR33318">
    <property type="entry name" value="ASPARTYL/GLUTAMYL-TRNA(ASN/GLN) AMIDOTRANSFERASE SUBUNIT"/>
    <property type="match status" value="1"/>
</dbReference>
<dbReference type="GO" id="GO:0007142">
    <property type="term" value="P:male meiosis II"/>
    <property type="evidence" value="ECO:0007669"/>
    <property type="project" value="InterPro"/>
</dbReference>
<feature type="region of interest" description="Disordered" evidence="1">
    <location>
        <begin position="11"/>
        <end position="57"/>
    </location>
</feature>
<proteinExistence type="predicted"/>
<feature type="region of interest" description="Disordered" evidence="1">
    <location>
        <begin position="291"/>
        <end position="315"/>
    </location>
</feature>
<organism evidence="2 3">
    <name type="scientific">Camellia sinensis</name>
    <name type="common">Tea plant</name>
    <name type="synonym">Thea sinensis</name>
    <dbReference type="NCBI Taxonomy" id="4442"/>
    <lineage>
        <taxon>Eukaryota</taxon>
        <taxon>Viridiplantae</taxon>
        <taxon>Streptophyta</taxon>
        <taxon>Embryophyta</taxon>
        <taxon>Tracheophyta</taxon>
        <taxon>Spermatophyta</taxon>
        <taxon>Magnoliopsida</taxon>
        <taxon>eudicotyledons</taxon>
        <taxon>Gunneridae</taxon>
        <taxon>Pentapetalae</taxon>
        <taxon>asterids</taxon>
        <taxon>Ericales</taxon>
        <taxon>Theaceae</taxon>
        <taxon>Camellia</taxon>
    </lineage>
</organism>
<accession>A0A7J7FS41</accession>
<feature type="compositionally biased region" description="Polar residues" evidence="1">
    <location>
        <begin position="291"/>
        <end position="314"/>
    </location>
</feature>
<feature type="compositionally biased region" description="Low complexity" evidence="1">
    <location>
        <begin position="334"/>
        <end position="346"/>
    </location>
</feature>
<feature type="region of interest" description="Disordered" evidence="1">
    <location>
        <begin position="333"/>
        <end position="397"/>
    </location>
</feature>
<evidence type="ECO:0000313" key="2">
    <source>
        <dbReference type="EMBL" id="KAF5930508.1"/>
    </source>
</evidence>
<dbReference type="EMBL" id="JACBKZ010000015">
    <property type="protein sequence ID" value="KAF5930508.1"/>
    <property type="molecule type" value="Genomic_DNA"/>
</dbReference>
<gene>
    <name evidence="2" type="ORF">HYC85_031381</name>
</gene>
<reference evidence="3" key="1">
    <citation type="journal article" date="2020" name="Nat. Commun.">
        <title>Genome assembly of wild tea tree DASZ reveals pedigree and selection history of tea varieties.</title>
        <authorList>
            <person name="Zhang W."/>
            <person name="Zhang Y."/>
            <person name="Qiu H."/>
            <person name="Guo Y."/>
            <person name="Wan H."/>
            <person name="Zhang X."/>
            <person name="Scossa F."/>
            <person name="Alseekh S."/>
            <person name="Zhang Q."/>
            <person name="Wang P."/>
            <person name="Xu L."/>
            <person name="Schmidt M.H."/>
            <person name="Jia X."/>
            <person name="Li D."/>
            <person name="Zhu A."/>
            <person name="Guo F."/>
            <person name="Chen W."/>
            <person name="Ni D."/>
            <person name="Usadel B."/>
            <person name="Fernie A.R."/>
            <person name="Wen W."/>
        </authorList>
    </citation>
    <scope>NUCLEOTIDE SEQUENCE [LARGE SCALE GENOMIC DNA]</scope>
    <source>
        <strain evidence="3">cv. G240</strain>
    </source>
</reference>
<comment type="caution">
    <text evidence="2">The sequence shown here is derived from an EMBL/GenBank/DDBJ whole genome shotgun (WGS) entry which is preliminary data.</text>
</comment>
<dbReference type="InterPro" id="IPR039300">
    <property type="entry name" value="JASON"/>
</dbReference>
<protein>
    <submittedName>
        <fullName evidence="2">Uncharacterized protein</fullName>
    </submittedName>
</protein>
<feature type="compositionally biased region" description="Polar residues" evidence="1">
    <location>
        <begin position="369"/>
        <end position="384"/>
    </location>
</feature>
<dbReference type="PANTHER" id="PTHR33318:SF4">
    <property type="entry name" value="OS04G0511700 PROTEIN"/>
    <property type="match status" value="1"/>
</dbReference>
<feature type="compositionally biased region" description="Basic and acidic residues" evidence="1">
    <location>
        <begin position="100"/>
        <end position="112"/>
    </location>
</feature>
<dbReference type="AlphaFoldDB" id="A0A7J7FS41"/>
<evidence type="ECO:0000256" key="1">
    <source>
        <dbReference type="SAM" id="MobiDB-lite"/>
    </source>
</evidence>
<feature type="compositionally biased region" description="Polar residues" evidence="1">
    <location>
        <begin position="113"/>
        <end position="133"/>
    </location>
</feature>
<feature type="region of interest" description="Disordered" evidence="1">
    <location>
        <begin position="89"/>
        <end position="152"/>
    </location>
</feature>
<keyword evidence="3" id="KW-1185">Reference proteome</keyword>